<organism evidence="1 2">
    <name type="scientific">Candidatus Magasanikbacteria bacterium CG10_big_fil_rev_8_21_14_0_10_36_32</name>
    <dbReference type="NCBI Taxonomy" id="1974646"/>
    <lineage>
        <taxon>Bacteria</taxon>
        <taxon>Candidatus Magasanikiibacteriota</taxon>
    </lineage>
</organism>
<sequence>MKKISDTQTFSEIPIINLALRAVYSALKKIKARPKFSLNGVCYNMIISNGREVYMEISTQKGSRLHVRCQFATEGDRGKLFITIFSNTEHNLCADINGRFEFSWSARGRLWQNAEGVNYRRVYVRRCFN</sequence>
<gene>
    <name evidence="1" type="ORF">COU29_04375</name>
</gene>
<dbReference type="AlphaFoldDB" id="A0A2M6W5G8"/>
<accession>A0A2M6W5G8</accession>
<protein>
    <submittedName>
        <fullName evidence="1">Uncharacterized protein</fullName>
    </submittedName>
</protein>
<reference evidence="2" key="1">
    <citation type="submission" date="2017-09" db="EMBL/GenBank/DDBJ databases">
        <title>Depth-based differentiation of microbial function through sediment-hosted aquifers and enrichment of novel symbionts in the deep terrestrial subsurface.</title>
        <authorList>
            <person name="Probst A.J."/>
            <person name="Ladd B."/>
            <person name="Jarett J.K."/>
            <person name="Geller-Mcgrath D.E."/>
            <person name="Sieber C.M.K."/>
            <person name="Emerson J.B."/>
            <person name="Anantharaman K."/>
            <person name="Thomas B.C."/>
            <person name="Malmstrom R."/>
            <person name="Stieglmeier M."/>
            <person name="Klingl A."/>
            <person name="Woyke T."/>
            <person name="Ryan C.M."/>
            <person name="Banfield J.F."/>
        </authorList>
    </citation>
    <scope>NUCLEOTIDE SEQUENCE [LARGE SCALE GENOMIC DNA]</scope>
</reference>
<proteinExistence type="predicted"/>
<comment type="caution">
    <text evidence="1">The sequence shown here is derived from an EMBL/GenBank/DDBJ whole genome shotgun (WGS) entry which is preliminary data.</text>
</comment>
<name>A0A2M6W5G8_9BACT</name>
<evidence type="ECO:0000313" key="1">
    <source>
        <dbReference type="EMBL" id="PIT88013.1"/>
    </source>
</evidence>
<dbReference type="Proteomes" id="UP000231426">
    <property type="component" value="Unassembled WGS sequence"/>
</dbReference>
<evidence type="ECO:0000313" key="2">
    <source>
        <dbReference type="Proteomes" id="UP000231426"/>
    </source>
</evidence>
<dbReference type="EMBL" id="PFBV01000006">
    <property type="protein sequence ID" value="PIT88013.1"/>
    <property type="molecule type" value="Genomic_DNA"/>
</dbReference>